<proteinExistence type="predicted"/>
<dbReference type="EMBL" id="CAJOBI010340493">
    <property type="protein sequence ID" value="CAF5212158.1"/>
    <property type="molecule type" value="Genomic_DNA"/>
</dbReference>
<keyword evidence="1" id="KW-1133">Transmembrane helix</keyword>
<dbReference type="Proteomes" id="UP000676336">
    <property type="component" value="Unassembled WGS sequence"/>
</dbReference>
<feature type="transmembrane region" description="Helical" evidence="1">
    <location>
        <begin position="6"/>
        <end position="22"/>
    </location>
</feature>
<keyword evidence="1" id="KW-0812">Transmembrane</keyword>
<accession>A0A8S3J7H0</accession>
<keyword evidence="1" id="KW-0472">Membrane</keyword>
<comment type="caution">
    <text evidence="2">The sequence shown here is derived from an EMBL/GenBank/DDBJ whole genome shotgun (WGS) entry which is preliminary data.</text>
</comment>
<evidence type="ECO:0000313" key="3">
    <source>
        <dbReference type="Proteomes" id="UP000676336"/>
    </source>
</evidence>
<protein>
    <submittedName>
        <fullName evidence="2">Uncharacterized protein</fullName>
    </submittedName>
</protein>
<gene>
    <name evidence="2" type="ORF">SMN809_LOCUS78689</name>
</gene>
<feature type="non-terminal residue" evidence="2">
    <location>
        <position position="1"/>
    </location>
</feature>
<name>A0A8S3J7H0_9BILA</name>
<organism evidence="2 3">
    <name type="scientific">Rotaria magnacalcarata</name>
    <dbReference type="NCBI Taxonomy" id="392030"/>
    <lineage>
        <taxon>Eukaryota</taxon>
        <taxon>Metazoa</taxon>
        <taxon>Spiralia</taxon>
        <taxon>Gnathifera</taxon>
        <taxon>Rotifera</taxon>
        <taxon>Eurotatoria</taxon>
        <taxon>Bdelloidea</taxon>
        <taxon>Philodinida</taxon>
        <taxon>Philodinidae</taxon>
        <taxon>Rotaria</taxon>
    </lineage>
</organism>
<evidence type="ECO:0000256" key="1">
    <source>
        <dbReference type="SAM" id="Phobius"/>
    </source>
</evidence>
<dbReference type="AlphaFoldDB" id="A0A8S3J7H0"/>
<evidence type="ECO:0000313" key="2">
    <source>
        <dbReference type="EMBL" id="CAF5212158.1"/>
    </source>
</evidence>
<reference evidence="2" key="1">
    <citation type="submission" date="2021-02" db="EMBL/GenBank/DDBJ databases">
        <authorList>
            <person name="Nowell W R."/>
        </authorList>
    </citation>
    <scope>NUCLEOTIDE SEQUENCE</scope>
</reference>
<sequence length="73" mass="8338">MDRPQIPIVLGVSFYTLLYLHYKYDLIARWKGEPIYNDYSYIKQAAERERATRLAALSSFPTSETSLSSSSTG</sequence>